<feature type="domain" description="DUF3444" evidence="3">
    <location>
        <begin position="1504"/>
        <end position="1696"/>
    </location>
</feature>
<reference evidence="4 5" key="1">
    <citation type="submission" date="2021-05" db="EMBL/GenBank/DDBJ databases">
        <title>Genome Assembly of Synthetic Allotetraploid Brassica napus Reveals Homoeologous Exchanges between Subgenomes.</title>
        <authorList>
            <person name="Davis J.T."/>
        </authorList>
    </citation>
    <scope>NUCLEOTIDE SEQUENCE [LARGE SCALE GENOMIC DNA]</scope>
    <source>
        <strain evidence="5">cv. Da-Ae</strain>
        <tissue evidence="4">Seedling</tissue>
    </source>
</reference>
<feature type="coiled-coil region" evidence="1">
    <location>
        <begin position="526"/>
        <end position="574"/>
    </location>
</feature>
<dbReference type="InterPro" id="IPR024593">
    <property type="entry name" value="DUF3444"/>
</dbReference>
<feature type="coiled-coil region" evidence="1">
    <location>
        <begin position="1110"/>
        <end position="1144"/>
    </location>
</feature>
<evidence type="ECO:0000259" key="3">
    <source>
        <dbReference type="Pfam" id="PF11926"/>
    </source>
</evidence>
<keyword evidence="1" id="KW-0175">Coiled coil</keyword>
<feature type="coiled-coil region" evidence="1">
    <location>
        <begin position="291"/>
        <end position="364"/>
    </location>
</feature>
<accession>A0ABQ8EEB5</accession>
<feature type="compositionally biased region" description="Low complexity" evidence="2">
    <location>
        <begin position="852"/>
        <end position="861"/>
    </location>
</feature>
<dbReference type="PANTHER" id="PTHR45089">
    <property type="entry name" value="DNAJ HEAT SHOCK AMINO-TERMINAL DOMAIN PROTEIN-RELATED"/>
    <property type="match status" value="1"/>
</dbReference>
<sequence length="1725" mass="200773">MERTKLEDALNLCEAKRVNLGKAFDKLRSQASELLVLTDQWSNLEDDLKSVQEVKADGLRREIKDKEEVLKMLVEECAVKQRSKESQLDEMMESMKKTQAELAQMETELERCRGEVTVEMRHLSRAQTLRRELDEENERKTRDLTLVQEKVVECGKVLKTRSLELTKTQGELGLKAKKLGHVKIEFTTKMKHLERIQRRKKELEEGIERKRKDLAAVLDKTAECGKQLEARSLKLVSKEKKLQELCLDIDLKEDIALTLDKEMEMTCQKTESKSKELENIERMIHEQNGHYESIKLLIQEHTEELDSKEKRHKEITEAIHKLSCKQLSEEEKYIAQNESTEKELKSLKAILTEREKQIEEGEKELQYLSYSNDELIRKLNGRQEQFLSRQSSTTDLIAEQDSIKKKLRSVKDSFRQCSQNLCNKEKELKSLESILTERNKQVEEVEKKIQDLNNSNEELVRQAKVKQEQVCSVEKAIRECTDKLGDKKKYCEQVQRSITDLNVELKSKECHLSSVKKKFQESLKDLQSIKEQKVKLKASLMEHEQGLKLKQKELDEKDQKLKVTEQELQKWAKDYEVKAKQLSNLCQERNMDQHVSLTPRDVHKPTGNSRKRGRYDESLSQSLDVETHGKENTYNFENQRSQDKFKIDQIWAVYSKGMPRKYAQIKRIDTSPEFKLHVAPLELYRPPNLMTHPVSCGRFKLKTGIAEVLAPSSFSHKVKAVKSNVNRFEVYPRKGEIWALYKNWNITNCADRSEEEDLEIVEVVETKEHSIHAMLLTAKVFSKVLYGRCLESKDGLVEIPKKEVNRFSHQIPAVRRERSATRLGDCEWWEVDSKAVLNPNPKKHKSITRGTSSSPSLSNDLHSLSRESHSLFQILMGLERSLGEAMERRSKEEEELNLCEVKIVNLAKAWEKFQSEASGLLVLSLQWRDLEDHLKSVKGNVEKRFVELENRSVEIDEREKVVEAWEVKADGFRREVEGKEEELSGLRMLVEECRVEKRLKDSELDEVVERLRKTQGEIGLKVEELVQVKIDLERHRVEMSLEMDRAETRRRELDKEIERKTRDLTLVQDKVAESDKLLETRSLELAKTQGELDLKVEQLGQVKIDFARHQNEFTAEMDRAETRRRELDKEIERKTRDLTLVQDKVVESDKLLETRSLELTKTLCELDLKVEQLGQVKIDFAAEMEHLKRIQTRNRELEEGIERKRRDLAEVLDKTTECKKVLETRSLELVSKEKELQELSLDLDLKEEVAKSLDNEMEETCQKTESKAKELEAIERMINERSGHCESIKLLIEEHTEELALKEKRHDEIREATLKLSVEIACKENTLTKRNKQVEEGEKKIQDLNNTSEELIRQVFSINAAIRECTCELEAKRKQRDEVQSSITDLTAVLKSAEKKIQESLEDLKSTEEKQVKLKASLSEHEKGLELRAKELIAREEKINEQDQKLQLAKQELAKWVEDYEVKTKQLVALTSLDKPIGNSRKRGRHDTESLSQSFEHVLTSCTTGQENTYNFEKERSPDKFKIDQIWAVYSDSDKGMPRKYAQIKKIDTSPEFKLHVATLVLYRPPPPNLMTHPVCCGRFKLKIGKAEVLEPSSFSHEVKALKTSVNRFEVYPRKGEVWALYKSWNITDCADGSEEEELQIVEIVETDEQSIQAMLLTAKLFNQVLYGRCLESKARVLDIPKTEVNRFSHQIPAFRRDRRAAQSGDCEWWELDSKAVLDLNSKNP</sequence>
<dbReference type="Proteomes" id="UP000824890">
    <property type="component" value="Unassembled WGS sequence"/>
</dbReference>
<evidence type="ECO:0000313" key="4">
    <source>
        <dbReference type="EMBL" id="KAH0940022.1"/>
    </source>
</evidence>
<feature type="region of interest" description="Disordered" evidence="2">
    <location>
        <begin position="595"/>
        <end position="633"/>
    </location>
</feature>
<protein>
    <recommendedName>
        <fullName evidence="3">DUF3444 domain-containing protein</fullName>
    </recommendedName>
</protein>
<feature type="coiled-coil region" evidence="1">
    <location>
        <begin position="1036"/>
        <end position="1070"/>
    </location>
</feature>
<feature type="coiled-coil region" evidence="1">
    <location>
        <begin position="193"/>
        <end position="220"/>
    </location>
</feature>
<dbReference type="Pfam" id="PF11926">
    <property type="entry name" value="DUF3444"/>
    <property type="match status" value="2"/>
</dbReference>
<feature type="coiled-coil region" evidence="1">
    <location>
        <begin position="1187"/>
        <end position="1459"/>
    </location>
</feature>
<organism evidence="4 5">
    <name type="scientific">Brassica napus</name>
    <name type="common">Rape</name>
    <dbReference type="NCBI Taxonomy" id="3708"/>
    <lineage>
        <taxon>Eukaryota</taxon>
        <taxon>Viridiplantae</taxon>
        <taxon>Streptophyta</taxon>
        <taxon>Embryophyta</taxon>
        <taxon>Tracheophyta</taxon>
        <taxon>Spermatophyta</taxon>
        <taxon>Magnoliopsida</taxon>
        <taxon>eudicotyledons</taxon>
        <taxon>Gunneridae</taxon>
        <taxon>Pentapetalae</taxon>
        <taxon>rosids</taxon>
        <taxon>malvids</taxon>
        <taxon>Brassicales</taxon>
        <taxon>Brassicaceae</taxon>
        <taxon>Brassiceae</taxon>
        <taxon>Brassica</taxon>
    </lineage>
</organism>
<proteinExistence type="predicted"/>
<evidence type="ECO:0000256" key="1">
    <source>
        <dbReference type="SAM" id="Coils"/>
    </source>
</evidence>
<evidence type="ECO:0000313" key="5">
    <source>
        <dbReference type="Proteomes" id="UP000824890"/>
    </source>
</evidence>
<name>A0ABQ8EEB5_BRANA</name>
<keyword evidence="5" id="KW-1185">Reference proteome</keyword>
<feature type="domain" description="DUF3444" evidence="3">
    <location>
        <begin position="630"/>
        <end position="815"/>
    </location>
</feature>
<feature type="coiled-coil region" evidence="1">
    <location>
        <begin position="428"/>
        <end position="469"/>
    </location>
</feature>
<feature type="coiled-coil region" evidence="1">
    <location>
        <begin position="56"/>
        <end position="150"/>
    </location>
</feature>
<dbReference type="PANTHER" id="PTHR45089:SF44">
    <property type="entry name" value="DUF3444 DOMAIN-CONTAINING PROTEIN"/>
    <property type="match status" value="1"/>
</dbReference>
<evidence type="ECO:0000256" key="2">
    <source>
        <dbReference type="SAM" id="MobiDB-lite"/>
    </source>
</evidence>
<dbReference type="EMBL" id="JAGKQM010000002">
    <property type="protein sequence ID" value="KAH0940022.1"/>
    <property type="molecule type" value="Genomic_DNA"/>
</dbReference>
<feature type="region of interest" description="Disordered" evidence="2">
    <location>
        <begin position="840"/>
        <end position="861"/>
    </location>
</feature>
<gene>
    <name evidence="4" type="ORF">HID58_007483</name>
</gene>
<dbReference type="SUPFAM" id="SSF57997">
    <property type="entry name" value="Tropomyosin"/>
    <property type="match status" value="1"/>
</dbReference>
<comment type="caution">
    <text evidence="4">The sequence shown here is derived from an EMBL/GenBank/DDBJ whole genome shotgun (WGS) entry which is preliminary data.</text>
</comment>